<dbReference type="GeneID" id="43588720"/>
<proteinExistence type="predicted"/>
<sequence>MIGHPLYYPLEITLVVRASHTSTFGYCCRAVSFIILEIYKIECNGIPIIQLCHSHSHPLSPLSHIFTAFNSGSPIIQKPACPISLMKAPNESSSNLSRPSSPSSRSTNRSHASSEEVARATATMSRLPFESPNIQAAVSPISSRSSRELLNDRSVPSIPILDLPMADALPRDIEQYYYYGLPSCPRLVASSIARDWVPPDTHPRSKHIFPPSLNHPISSIWETHIVPAQCKALDELARGAVCFDFVRIGELQEDAPNILWIGVAPGSMSSEAGVEVIRSSQAILFANGIADVAVEIRETNIELLTEPALLDATSWSSTATRYADPFCSSIGTPISSRDTPHSLGTGGIYLHGSNEREANLLLTAGHVLATSAANSLRPNTLLGPEVSIYDNASYQRHLGNLQDSIVSAKAEMDNYSEQMSTETGDLLLEAGQKWDRASAEYNALTKLKEVLVRDWSRKEKQVLGHVFAYPPRAPHVGEYEYTEDWGLILVSHEKSGHQRLPNELNLRDDRDRSLARGHLHLEPQLASLRPGDVLPISGVVPRRELTAGELAVLKRGATTGLSVGVTWSPQSFVRLDFDNAWTRELPIVTVVARRGEHFVPPFSGRGDSGATVIDRSGRVCGILTAGALNAQGVDITYATPMWWLLERMRGFGLNVEDP</sequence>
<evidence type="ECO:0008006" key="4">
    <source>
        <dbReference type="Google" id="ProtNLM"/>
    </source>
</evidence>
<feature type="compositionally biased region" description="Low complexity" evidence="1">
    <location>
        <begin position="89"/>
        <end position="111"/>
    </location>
</feature>
<dbReference type="RefSeq" id="XP_031861062.2">
    <property type="nucleotide sequence ID" value="XM_032004584.2"/>
</dbReference>
<reference evidence="2" key="2">
    <citation type="submission" date="2024-01" db="EMBL/GenBank/DDBJ databases">
        <title>Comparative genomics of Cryptococcus and Kwoniella reveals pathogenesis evolution and contrasting modes of karyotype evolution via chromosome fusion or intercentromeric recombination.</title>
        <authorList>
            <person name="Coelho M.A."/>
            <person name="David-Palma M."/>
            <person name="Shea T."/>
            <person name="Bowers K."/>
            <person name="McGinley-Smith S."/>
            <person name="Mohammad A.W."/>
            <person name="Gnirke A."/>
            <person name="Yurkov A.M."/>
            <person name="Nowrousian M."/>
            <person name="Sun S."/>
            <person name="Cuomo C.A."/>
            <person name="Heitman J."/>
        </authorList>
    </citation>
    <scope>NUCLEOTIDE SEQUENCE</scope>
    <source>
        <strain evidence="2">CBS 12478</strain>
    </source>
</reference>
<dbReference type="Proteomes" id="UP000322225">
    <property type="component" value="Chromosome 1"/>
</dbReference>
<dbReference type="InterPro" id="IPR009003">
    <property type="entry name" value="Peptidase_S1_PA"/>
</dbReference>
<evidence type="ECO:0000313" key="2">
    <source>
        <dbReference type="EMBL" id="WWD16231.1"/>
    </source>
</evidence>
<dbReference type="EMBL" id="CP144051">
    <property type="protein sequence ID" value="WWD16231.1"/>
    <property type="molecule type" value="Genomic_DNA"/>
</dbReference>
<feature type="region of interest" description="Disordered" evidence="1">
    <location>
        <begin position="88"/>
        <end position="117"/>
    </location>
</feature>
<gene>
    <name evidence="2" type="ORF">CI109_100657</name>
</gene>
<keyword evidence="3" id="KW-1185">Reference proteome</keyword>
<accession>A0AAJ8LD52</accession>
<dbReference type="KEGG" id="ksn:43588720"/>
<protein>
    <recommendedName>
        <fullName evidence="4">Peptidase S1 domain-containing protein</fullName>
    </recommendedName>
</protein>
<dbReference type="SUPFAM" id="SSF50494">
    <property type="entry name" value="Trypsin-like serine proteases"/>
    <property type="match status" value="1"/>
</dbReference>
<name>A0AAJ8LD52_9TREE</name>
<evidence type="ECO:0000256" key="1">
    <source>
        <dbReference type="SAM" id="MobiDB-lite"/>
    </source>
</evidence>
<reference evidence="2" key="1">
    <citation type="submission" date="2017-08" db="EMBL/GenBank/DDBJ databases">
        <authorList>
            <person name="Cuomo C."/>
            <person name="Billmyre B."/>
            <person name="Heitman J."/>
        </authorList>
    </citation>
    <scope>NUCLEOTIDE SEQUENCE</scope>
    <source>
        <strain evidence="2">CBS 12478</strain>
    </source>
</reference>
<dbReference type="AlphaFoldDB" id="A0AAJ8LD52"/>
<evidence type="ECO:0000313" key="3">
    <source>
        <dbReference type="Proteomes" id="UP000322225"/>
    </source>
</evidence>
<organism evidence="2 3">
    <name type="scientific">Kwoniella shandongensis</name>
    <dbReference type="NCBI Taxonomy" id="1734106"/>
    <lineage>
        <taxon>Eukaryota</taxon>
        <taxon>Fungi</taxon>
        <taxon>Dikarya</taxon>
        <taxon>Basidiomycota</taxon>
        <taxon>Agaricomycotina</taxon>
        <taxon>Tremellomycetes</taxon>
        <taxon>Tremellales</taxon>
        <taxon>Cryptococcaceae</taxon>
        <taxon>Kwoniella</taxon>
    </lineage>
</organism>